<dbReference type="SUPFAM" id="SSF101447">
    <property type="entry name" value="Formin homology 2 domain (FH2 domain)"/>
    <property type="match status" value="1"/>
</dbReference>
<keyword evidence="6" id="KW-1185">Reference proteome</keyword>
<feature type="compositionally biased region" description="Pro residues" evidence="1">
    <location>
        <begin position="201"/>
        <end position="248"/>
    </location>
</feature>
<name>A0AAE0LHV5_9CHLO</name>
<dbReference type="PANTHER" id="PTHR47199:SF2">
    <property type="entry name" value="PHOTOSYSTEM II STABILITY_ASSEMBLY FACTOR HCF136, CHLOROPLASTIC"/>
    <property type="match status" value="1"/>
</dbReference>
<evidence type="ECO:0000256" key="2">
    <source>
        <dbReference type="SAM" id="Phobius"/>
    </source>
</evidence>
<feature type="region of interest" description="Disordered" evidence="1">
    <location>
        <begin position="195"/>
        <end position="248"/>
    </location>
</feature>
<proteinExistence type="predicted"/>
<dbReference type="PANTHER" id="PTHR47199">
    <property type="entry name" value="PHOTOSYSTEM II STABILITY/ASSEMBLY FACTOR HCF136, CHLOROPLASTIC"/>
    <property type="match status" value="1"/>
</dbReference>
<evidence type="ECO:0000259" key="4">
    <source>
        <dbReference type="Pfam" id="PF14870"/>
    </source>
</evidence>
<feature type="signal peptide" evidence="3">
    <location>
        <begin position="1"/>
        <end position="17"/>
    </location>
</feature>
<feature type="chain" id="PRO_5042070008" description="Photosynthesis system II assembly factor Ycf48/Hcf136-like domain-containing protein" evidence="3">
    <location>
        <begin position="18"/>
        <end position="577"/>
    </location>
</feature>
<accession>A0AAE0LHV5</accession>
<evidence type="ECO:0000256" key="3">
    <source>
        <dbReference type="SAM" id="SignalP"/>
    </source>
</evidence>
<dbReference type="SUPFAM" id="SSF49899">
    <property type="entry name" value="Concanavalin A-like lectins/glucanases"/>
    <property type="match status" value="1"/>
</dbReference>
<dbReference type="InterPro" id="IPR013320">
    <property type="entry name" value="ConA-like_dom_sf"/>
</dbReference>
<gene>
    <name evidence="5" type="ORF">CYMTET_6596</name>
</gene>
<organism evidence="5 6">
    <name type="scientific">Cymbomonas tetramitiformis</name>
    <dbReference type="NCBI Taxonomy" id="36881"/>
    <lineage>
        <taxon>Eukaryota</taxon>
        <taxon>Viridiplantae</taxon>
        <taxon>Chlorophyta</taxon>
        <taxon>Pyramimonadophyceae</taxon>
        <taxon>Pyramimonadales</taxon>
        <taxon>Pyramimonadaceae</taxon>
        <taxon>Cymbomonas</taxon>
    </lineage>
</organism>
<dbReference type="Pfam" id="PF14870">
    <property type="entry name" value="PSII_BNR"/>
    <property type="match status" value="1"/>
</dbReference>
<keyword evidence="3" id="KW-0732">Signal</keyword>
<keyword evidence="2" id="KW-0812">Transmembrane</keyword>
<evidence type="ECO:0000313" key="6">
    <source>
        <dbReference type="Proteomes" id="UP001190700"/>
    </source>
</evidence>
<comment type="caution">
    <text evidence="5">The sequence shown here is derived from an EMBL/GenBank/DDBJ whole genome shotgun (WGS) entry which is preliminary data.</text>
</comment>
<evidence type="ECO:0000313" key="5">
    <source>
        <dbReference type="EMBL" id="KAK3285813.1"/>
    </source>
</evidence>
<keyword evidence="2" id="KW-0472">Membrane</keyword>
<dbReference type="Proteomes" id="UP001190700">
    <property type="component" value="Unassembled WGS sequence"/>
</dbReference>
<dbReference type="EMBL" id="LGRX02001621">
    <property type="protein sequence ID" value="KAK3285813.1"/>
    <property type="molecule type" value="Genomic_DNA"/>
</dbReference>
<feature type="domain" description="Photosynthesis system II assembly factor Ycf48/Hcf136-like" evidence="4">
    <location>
        <begin position="86"/>
        <end position="174"/>
    </location>
</feature>
<feature type="region of interest" description="Disordered" evidence="1">
    <location>
        <begin position="521"/>
        <end position="577"/>
    </location>
</feature>
<reference evidence="5 6" key="1">
    <citation type="journal article" date="2015" name="Genome Biol. Evol.">
        <title>Comparative Genomics of a Bacterivorous Green Alga Reveals Evolutionary Causalities and Consequences of Phago-Mixotrophic Mode of Nutrition.</title>
        <authorList>
            <person name="Burns J.A."/>
            <person name="Paasch A."/>
            <person name="Narechania A."/>
            <person name="Kim E."/>
        </authorList>
    </citation>
    <scope>NUCLEOTIDE SEQUENCE [LARGE SCALE GENOMIC DNA]</scope>
    <source>
        <strain evidence="5 6">PLY_AMNH</strain>
    </source>
</reference>
<dbReference type="InterPro" id="IPR028203">
    <property type="entry name" value="PSII_CF48-like_dom"/>
</dbReference>
<dbReference type="SUPFAM" id="SSF110296">
    <property type="entry name" value="Oligoxyloglucan reducing end-specific cellobiohydrolase"/>
    <property type="match status" value="1"/>
</dbReference>
<dbReference type="Gene3D" id="2.60.120.200">
    <property type="match status" value="1"/>
</dbReference>
<feature type="transmembrane region" description="Helical" evidence="2">
    <location>
        <begin position="468"/>
        <end position="490"/>
    </location>
</feature>
<dbReference type="AlphaFoldDB" id="A0AAE0LHV5"/>
<evidence type="ECO:0000256" key="1">
    <source>
        <dbReference type="SAM" id="MobiDB-lite"/>
    </source>
</evidence>
<protein>
    <recommendedName>
        <fullName evidence="4">Photosynthesis system II assembly factor Ycf48/Hcf136-like domain-containing protein</fullName>
    </recommendedName>
</protein>
<sequence>MALSLFVVQLLCDFVAPAAVSEHAAWACGEYGLILFTYNGGASWAYRGVMGIYSAFNTIAFPTQEMGWVAGDYGMIMYTEDEGVTWEDRSPNTTSHLYGSYFADERYGWVVGADGTVVSTQNGGEDWLFQQPCAPPHSGVYDFHGVMFLGGESSREGWIVGDKGAICYTISGGWNGQWRTRFGIHGLFTTFSAPTSSTPIPTAPPHLLRPPPAPPASPPPPPPPSSPPPPPPPAASLPPASLPPASPSPAPSPLPVMWALEFDGQGDFLELPTVNSIRSISMWAKKSLKQHDEIQTLVASTYGEINSDPEQALVGFFSTIYIDAQSYQLIDAVDALPTDDVWTHVHVEFDRNVTDNLKFMCSRFQVRCMHGRMAETYLWERTLPQDQVQIIYSGWNQSPLDTGMIAYYQVEEGTQGSLYDLTKNYGKGTQQGAIWVMDNPLSANWYSRSVLAPNEDDGDDTEITSEPWFIAVIVIVVALNGLVLPGLVAYRFHYQAKRKAAAGAGVASSGAAVHPLDQLEAQSPANSPSDPLIHPQGSFDSPPGAQRVMPLDDGEPANLPPLRQDRAKVHPGGANQA</sequence>
<keyword evidence="2" id="KW-1133">Transmembrane helix</keyword>